<keyword evidence="1" id="KW-1133">Transmembrane helix</keyword>
<dbReference type="EMBL" id="BEXA01000002">
    <property type="protein sequence ID" value="GAY72620.1"/>
    <property type="molecule type" value="Genomic_DNA"/>
</dbReference>
<keyword evidence="2" id="KW-0378">Hydrolase</keyword>
<dbReference type="Proteomes" id="UP000286974">
    <property type="component" value="Unassembled WGS sequence"/>
</dbReference>
<dbReference type="GO" id="GO:0016787">
    <property type="term" value="F:hydrolase activity"/>
    <property type="evidence" value="ECO:0007669"/>
    <property type="project" value="UniProtKB-KW"/>
</dbReference>
<dbReference type="SUPFAM" id="SSF53474">
    <property type="entry name" value="alpha/beta-Hydrolases"/>
    <property type="match status" value="1"/>
</dbReference>
<dbReference type="RefSeq" id="WP_125007953.1">
    <property type="nucleotide sequence ID" value="NZ_BEXA01000002.1"/>
</dbReference>
<dbReference type="InterPro" id="IPR029058">
    <property type="entry name" value="AB_hydrolase_fold"/>
</dbReference>
<dbReference type="Pfam" id="PF06028">
    <property type="entry name" value="DUF915"/>
    <property type="match status" value="1"/>
</dbReference>
<organism evidence="2 3">
    <name type="scientific">Lentilactobacillus kosonis</name>
    <dbReference type="NCBI Taxonomy" id="2810561"/>
    <lineage>
        <taxon>Bacteria</taxon>
        <taxon>Bacillati</taxon>
        <taxon>Bacillota</taxon>
        <taxon>Bacilli</taxon>
        <taxon>Lactobacillales</taxon>
        <taxon>Lactobacillaceae</taxon>
        <taxon>Lentilactobacillus</taxon>
    </lineage>
</organism>
<keyword evidence="3" id="KW-1185">Reference proteome</keyword>
<accession>A0A401FJQ3</accession>
<proteinExistence type="predicted"/>
<dbReference type="Gene3D" id="3.40.50.1820">
    <property type="entry name" value="alpha/beta hydrolase"/>
    <property type="match status" value="1"/>
</dbReference>
<gene>
    <name evidence="2" type="ORF">NBRC111893_766</name>
</gene>
<evidence type="ECO:0000313" key="3">
    <source>
        <dbReference type="Proteomes" id="UP000286974"/>
    </source>
</evidence>
<feature type="transmembrane region" description="Helical" evidence="1">
    <location>
        <begin position="7"/>
        <end position="25"/>
    </location>
</feature>
<name>A0A401FJQ3_9LACO</name>
<comment type="caution">
    <text evidence="2">The sequence shown here is derived from an EMBL/GenBank/DDBJ whole genome shotgun (WGS) entry which is preliminary data.</text>
</comment>
<dbReference type="OrthoDB" id="503948at2"/>
<dbReference type="InterPro" id="IPR010315">
    <property type="entry name" value="DUF915_hydro-like"/>
</dbReference>
<reference evidence="2 3" key="1">
    <citation type="submission" date="2017-11" db="EMBL/GenBank/DDBJ databases">
        <title>Draft Genome Sequence of Lactobacillus curieae NBRC 111893 isolated from Koso, a Japanese sugar-Vegetable Fermented Beverage.</title>
        <authorList>
            <person name="Chiou T.Y."/>
            <person name="Oshima K."/>
            <person name="Suda W."/>
            <person name="Hattori M."/>
            <person name="Takahashi T."/>
        </authorList>
    </citation>
    <scope>NUCLEOTIDE SEQUENCE [LARGE SCALE GENOMIC DNA]</scope>
    <source>
        <strain evidence="2 3">NBRC111893</strain>
    </source>
</reference>
<feature type="transmembrane region" description="Helical" evidence="1">
    <location>
        <begin position="49"/>
        <end position="69"/>
    </location>
</feature>
<keyword evidence="1" id="KW-0472">Membrane</keyword>
<evidence type="ECO:0000313" key="2">
    <source>
        <dbReference type="EMBL" id="GAY72620.1"/>
    </source>
</evidence>
<dbReference type="AlphaFoldDB" id="A0A401FJQ3"/>
<evidence type="ECO:0000256" key="1">
    <source>
        <dbReference type="SAM" id="Phobius"/>
    </source>
</evidence>
<protein>
    <submittedName>
        <fullName evidence="2">Cell surface hydrolase</fullName>
    </submittedName>
</protein>
<keyword evidence="1" id="KW-0812">Transmembrane</keyword>
<sequence>MKLMLESGIILIVLGIIIGLVWGYIHAGKVLYAENEVGHENDYNDVPTLFIPGFFGSRFSFGSLLGRLVTNFRANKSMVIVVKRDGSLKVIGELKQSRPLVQILFSNKSVRVSEQTNAIIRIVNLLHTNYEIDRVNLVGHSMGSISVLWSAVNMGEQTDVVINKIVTIAGPFNDIEVATNAHGIEQTELTKDGPVSQSKVYQVLSQTVKKLPANTEILNIGGVSDSRNNSDGSVSINSVRSLRFIVNQITRRYQELIVTGKNASHRLLHENRQVDKSIAIFLWDS</sequence>